<feature type="domain" description="Reverse transcriptase Ty1/copia-type" evidence="2">
    <location>
        <begin position="289"/>
        <end position="383"/>
    </location>
</feature>
<comment type="caution">
    <text evidence="4">The sequence shown here is derived from an EMBL/GenBank/DDBJ whole genome shotgun (WGS) entry which is preliminary data.</text>
</comment>
<dbReference type="InterPro" id="IPR057670">
    <property type="entry name" value="SH3_retrovirus"/>
</dbReference>
<sequence>MGNPNVLSWIFYTGATVHATGDFVSDFMCGYAPIEWAGGANHLQLLHVARALMFQEHALPSDFWGECVLGGSYLINRTPSRILQFKSSYEILYRTSATYDNWLVFGCLCYACDLNTRKDKFSSRSHKWIFVGYPLDKKGSKLFDLECWVYFVSRHVTFYEFEFPGVSDSPELFSESNGVLYEVEGDFFRLDEPPLGSMGLDVSPPTSLDGAAPNHEPARPLSTEEAAASEVAPSLAKVAAAPQEALLGRGQRERVTPRHLRDYVLHIVPHSSPPPLASTSPHYSSSLYKKALGSRWVYKIKYKFEGSVERLKARLFLFRNHQTEGINYSDTFALVAKISTVRAFLAIAAVGGWEFHQMDVHNDFLHCDLQEEVHMKPPPGFKQGMAVVAEAETRPLGCSSLSGAYLKNSPGQSILLHSDSDLTLSGWCDSDWASGPMTHRSITRWLVFLGGSPIFWKTKKQKTVSLSSAEADYRSLTALNCELKWLKGLLLGLGVFLPILFRCTVIDGTIIGSHVSTTSQLADFFTKPLRKH</sequence>
<dbReference type="PANTHER" id="PTHR11439">
    <property type="entry name" value="GAG-POL-RELATED RETROTRANSPOSON"/>
    <property type="match status" value="1"/>
</dbReference>
<evidence type="ECO:0000259" key="3">
    <source>
        <dbReference type="Pfam" id="PF25597"/>
    </source>
</evidence>
<dbReference type="PANTHER" id="PTHR11439:SF487">
    <property type="entry name" value="RNA-DIRECTED DNA POLYMERASE"/>
    <property type="match status" value="1"/>
</dbReference>
<dbReference type="InterPro" id="IPR013103">
    <property type="entry name" value="RVT_2"/>
</dbReference>
<keyword evidence="5" id="KW-1185">Reference proteome</keyword>
<dbReference type="Pfam" id="PF07727">
    <property type="entry name" value="RVT_2"/>
    <property type="match status" value="1"/>
</dbReference>
<dbReference type="Pfam" id="PF25597">
    <property type="entry name" value="SH3_retrovirus"/>
    <property type="match status" value="1"/>
</dbReference>
<evidence type="ECO:0000259" key="2">
    <source>
        <dbReference type="Pfam" id="PF07727"/>
    </source>
</evidence>
<evidence type="ECO:0008006" key="6">
    <source>
        <dbReference type="Google" id="ProtNLM"/>
    </source>
</evidence>
<gene>
    <name evidence="4" type="ORF">LIER_17102</name>
</gene>
<accession>A0AAV3QCD4</accession>
<proteinExistence type="predicted"/>
<dbReference type="Proteomes" id="UP001454036">
    <property type="component" value="Unassembled WGS sequence"/>
</dbReference>
<organism evidence="4 5">
    <name type="scientific">Lithospermum erythrorhizon</name>
    <name type="common">Purple gromwell</name>
    <name type="synonym">Lithospermum officinale var. erythrorhizon</name>
    <dbReference type="NCBI Taxonomy" id="34254"/>
    <lineage>
        <taxon>Eukaryota</taxon>
        <taxon>Viridiplantae</taxon>
        <taxon>Streptophyta</taxon>
        <taxon>Embryophyta</taxon>
        <taxon>Tracheophyta</taxon>
        <taxon>Spermatophyta</taxon>
        <taxon>Magnoliopsida</taxon>
        <taxon>eudicotyledons</taxon>
        <taxon>Gunneridae</taxon>
        <taxon>Pentapetalae</taxon>
        <taxon>asterids</taxon>
        <taxon>lamiids</taxon>
        <taxon>Boraginales</taxon>
        <taxon>Boraginaceae</taxon>
        <taxon>Boraginoideae</taxon>
        <taxon>Lithospermeae</taxon>
        <taxon>Lithospermum</taxon>
    </lineage>
</organism>
<evidence type="ECO:0000313" key="5">
    <source>
        <dbReference type="Proteomes" id="UP001454036"/>
    </source>
</evidence>
<evidence type="ECO:0000256" key="1">
    <source>
        <dbReference type="SAM" id="MobiDB-lite"/>
    </source>
</evidence>
<feature type="region of interest" description="Disordered" evidence="1">
    <location>
        <begin position="199"/>
        <end position="226"/>
    </location>
</feature>
<feature type="domain" description="Retroviral polymerase SH3-like" evidence="3">
    <location>
        <begin position="107"/>
        <end position="169"/>
    </location>
</feature>
<dbReference type="AlphaFoldDB" id="A0AAV3QCD4"/>
<dbReference type="EMBL" id="BAABME010003924">
    <property type="protein sequence ID" value="GAA0160581.1"/>
    <property type="molecule type" value="Genomic_DNA"/>
</dbReference>
<protein>
    <recommendedName>
        <fullName evidence="6">Reverse transcriptase Ty1/copia-type domain-containing protein</fullName>
    </recommendedName>
</protein>
<name>A0AAV3QCD4_LITER</name>
<evidence type="ECO:0000313" key="4">
    <source>
        <dbReference type="EMBL" id="GAA0160581.1"/>
    </source>
</evidence>
<dbReference type="CDD" id="cd09272">
    <property type="entry name" value="RNase_HI_RT_Ty1"/>
    <property type="match status" value="1"/>
</dbReference>
<reference evidence="4 5" key="1">
    <citation type="submission" date="2024-01" db="EMBL/GenBank/DDBJ databases">
        <title>The complete chloroplast genome sequence of Lithospermum erythrorhizon: insights into the phylogenetic relationship among Boraginaceae species and the maternal lineages of purple gromwells.</title>
        <authorList>
            <person name="Okada T."/>
            <person name="Watanabe K."/>
        </authorList>
    </citation>
    <scope>NUCLEOTIDE SEQUENCE [LARGE SCALE GENOMIC DNA]</scope>
</reference>